<keyword evidence="3" id="KW-1185">Reference proteome</keyword>
<evidence type="ECO:0000313" key="2">
    <source>
        <dbReference type="EMBL" id="KAF9692240.1"/>
    </source>
</evidence>
<organism evidence="2 3">
    <name type="scientific">Ascochyta lentis</name>
    <dbReference type="NCBI Taxonomy" id="205686"/>
    <lineage>
        <taxon>Eukaryota</taxon>
        <taxon>Fungi</taxon>
        <taxon>Dikarya</taxon>
        <taxon>Ascomycota</taxon>
        <taxon>Pezizomycotina</taxon>
        <taxon>Dothideomycetes</taxon>
        <taxon>Pleosporomycetidae</taxon>
        <taxon>Pleosporales</taxon>
        <taxon>Pleosporineae</taxon>
        <taxon>Didymellaceae</taxon>
        <taxon>Ascochyta</taxon>
    </lineage>
</organism>
<dbReference type="PANTHER" id="PTHR38790">
    <property type="entry name" value="2EXR DOMAIN-CONTAINING PROTEIN-RELATED"/>
    <property type="match status" value="1"/>
</dbReference>
<name>A0A8H7IWV1_9PLEO</name>
<dbReference type="Proteomes" id="UP000651452">
    <property type="component" value="Unassembled WGS sequence"/>
</dbReference>
<feature type="domain" description="DUF7730" evidence="1">
    <location>
        <begin position="26"/>
        <end position="231"/>
    </location>
</feature>
<dbReference type="EMBL" id="RZGK01000018">
    <property type="protein sequence ID" value="KAF9692240.1"/>
    <property type="molecule type" value="Genomic_DNA"/>
</dbReference>
<dbReference type="Pfam" id="PF24864">
    <property type="entry name" value="DUF7730"/>
    <property type="match status" value="1"/>
</dbReference>
<reference evidence="2" key="2">
    <citation type="submission" date="2020-09" db="EMBL/GenBank/DDBJ databases">
        <title>Reference genome assembly for Australian Ascochyta lentis isolate Al4.</title>
        <authorList>
            <person name="Lee R.C."/>
            <person name="Farfan-Caceres L.M."/>
            <person name="Debler J.W."/>
            <person name="Williams A.H."/>
            <person name="Henares B.M."/>
        </authorList>
    </citation>
    <scope>NUCLEOTIDE SEQUENCE</scope>
    <source>
        <strain evidence="2">Al4</strain>
    </source>
</reference>
<evidence type="ECO:0000313" key="3">
    <source>
        <dbReference type="Proteomes" id="UP000651452"/>
    </source>
</evidence>
<sequence>MDSKTSLFSRARPRVAFPKMKKARGFLDLPGEIRNRIYEYCFQSSFRCELVAQGCDLTTATPKVVKSLLNATVNSKPRHGDNRGKAKSDEPLIIRLPPRRRGSHSAVLGPRTCWLDLFCGLILVCKQIHTESLPLLYQRITFIFEAPCRISSFLRRVPQQNLDNVSKLHLYYTTYGSPSSASDVIWQDKHIESWMRACKMASKKLTCLRELEIEIWINEDAPKFNLRQKWLQPLLQFRRLSLDKNNEGESSSMQCTQKPRVLQVVTIKPRSRLWKHNFEANTRLSKACKHLHKLFGQGISCAILGAKEEEAMAKFNTVWNDKYKMWQHHLGFAKTGW</sequence>
<reference evidence="2" key="1">
    <citation type="submission" date="2018-12" db="EMBL/GenBank/DDBJ databases">
        <authorList>
            <person name="Syme R.A."/>
            <person name="Farfan-Caceres L."/>
            <person name="Lichtenzveig J."/>
        </authorList>
    </citation>
    <scope>NUCLEOTIDE SEQUENCE</scope>
    <source>
        <strain evidence="2">Al4</strain>
    </source>
</reference>
<proteinExistence type="predicted"/>
<dbReference type="OrthoDB" id="4757095at2759"/>
<gene>
    <name evidence="2" type="ORF">EKO04_009446</name>
</gene>
<evidence type="ECO:0000259" key="1">
    <source>
        <dbReference type="Pfam" id="PF24864"/>
    </source>
</evidence>
<dbReference type="AlphaFoldDB" id="A0A8H7IWV1"/>
<dbReference type="InterPro" id="IPR056632">
    <property type="entry name" value="DUF7730"/>
</dbReference>
<protein>
    <recommendedName>
        <fullName evidence="1">DUF7730 domain-containing protein</fullName>
    </recommendedName>
</protein>
<dbReference type="PANTHER" id="PTHR38790:SF8">
    <property type="entry name" value="F-BOX DOMAIN-CONTAINING PROTEIN"/>
    <property type="match status" value="1"/>
</dbReference>
<accession>A0A8H7IWV1</accession>
<comment type="caution">
    <text evidence="2">The sequence shown here is derived from an EMBL/GenBank/DDBJ whole genome shotgun (WGS) entry which is preliminary data.</text>
</comment>